<protein>
    <submittedName>
        <fullName evidence="6">Phospholipase</fullName>
    </submittedName>
</protein>
<dbReference type="EMBL" id="LHPJ01000007">
    <property type="protein sequence ID" value="KOO03544.1"/>
    <property type="molecule type" value="Genomic_DNA"/>
</dbReference>
<keyword evidence="1 4" id="KW-0378">Hydrolase</keyword>
<dbReference type="Proteomes" id="UP000037515">
    <property type="component" value="Unassembled WGS sequence"/>
</dbReference>
<name>A0A0M0HNB6_VIBNE</name>
<evidence type="ECO:0000313" key="7">
    <source>
        <dbReference type="Proteomes" id="UP000037515"/>
    </source>
</evidence>
<evidence type="ECO:0000256" key="2">
    <source>
        <dbReference type="ARBA" id="ARBA00022963"/>
    </source>
</evidence>
<dbReference type="GO" id="GO:0016787">
    <property type="term" value="F:hydrolase activity"/>
    <property type="evidence" value="ECO:0007669"/>
    <property type="project" value="UniProtKB-UniRule"/>
</dbReference>
<comment type="caution">
    <text evidence="6">The sequence shown here is derived from an EMBL/GenBank/DDBJ whole genome shotgun (WGS) entry which is preliminary data.</text>
</comment>
<proteinExistence type="predicted"/>
<keyword evidence="3 4" id="KW-0443">Lipid metabolism</keyword>
<keyword evidence="2 4" id="KW-0442">Lipid degradation</keyword>
<dbReference type="CDD" id="cd07208">
    <property type="entry name" value="Pat_hypo_Ecoli_yjju_like"/>
    <property type="match status" value="1"/>
</dbReference>
<dbReference type="GO" id="GO:0016042">
    <property type="term" value="P:lipid catabolic process"/>
    <property type="evidence" value="ECO:0007669"/>
    <property type="project" value="UniProtKB-UniRule"/>
</dbReference>
<accession>A0A0M0HNB6</accession>
<dbReference type="SUPFAM" id="SSF52151">
    <property type="entry name" value="FabD/lysophospholipase-like"/>
    <property type="match status" value="1"/>
</dbReference>
<gene>
    <name evidence="6" type="ORF">AKJ17_09355</name>
</gene>
<feature type="domain" description="PNPLA" evidence="5">
    <location>
        <begin position="4"/>
        <end position="169"/>
    </location>
</feature>
<sequence length="288" mass="32159">MKALVVEGGAMRGIFAAGVLDTFIEENYYPFDFTVGVSAGASNLVGYLSKQKRRSYEVITTLATDQAFYNPARFIKGGDLVDVKWLVEESQKRFPIDTDAFLSSPPMLATTTNVDTGEADYYRVNLDNLNQVLEATSALPVAYKQTPCFSGGCYTDGGVADSIPVMEAYRRGARDITVVLSHPLSYEMPETKYSWVLKRVFAKHPKIAQAMASRSEHYNRSLAFIRNPPADATIRVIAPPEGFSVKRLTMKIKELDKGYKMGQKEGEHHIHSRLGRFGLNEENCHFCF</sequence>
<dbReference type="PANTHER" id="PTHR14226">
    <property type="entry name" value="NEUROPATHY TARGET ESTERASE/SWISS CHEESE D.MELANOGASTER"/>
    <property type="match status" value="1"/>
</dbReference>
<dbReference type="PANTHER" id="PTHR14226:SF25">
    <property type="entry name" value="PHOSPHOESTERASE"/>
    <property type="match status" value="1"/>
</dbReference>
<evidence type="ECO:0000259" key="5">
    <source>
        <dbReference type="PROSITE" id="PS51635"/>
    </source>
</evidence>
<feature type="short sequence motif" description="DGA/G" evidence="4">
    <location>
        <begin position="156"/>
        <end position="158"/>
    </location>
</feature>
<dbReference type="RefSeq" id="WP_053395532.1">
    <property type="nucleotide sequence ID" value="NZ_LHPJ01000007.1"/>
</dbReference>
<evidence type="ECO:0000256" key="1">
    <source>
        <dbReference type="ARBA" id="ARBA00022801"/>
    </source>
</evidence>
<keyword evidence="7" id="KW-1185">Reference proteome</keyword>
<feature type="short sequence motif" description="GXSXG" evidence="4">
    <location>
        <begin position="36"/>
        <end position="40"/>
    </location>
</feature>
<reference evidence="7" key="1">
    <citation type="submission" date="2015-08" db="EMBL/GenBank/DDBJ databases">
        <title>Vibrio galatheae sp. nov., a novel member of the Vibrionaceae family isolated from the Solomon Islands.</title>
        <authorList>
            <person name="Giubergia S."/>
            <person name="Machado H."/>
            <person name="Mateiu R.V."/>
            <person name="Gram L."/>
        </authorList>
    </citation>
    <scope>NUCLEOTIDE SEQUENCE [LARGE SCALE GENOMIC DNA]</scope>
    <source>
        <strain evidence="7">DSM 19584</strain>
    </source>
</reference>
<organism evidence="6 7">
    <name type="scientific">Vibrio nereis</name>
    <dbReference type="NCBI Taxonomy" id="693"/>
    <lineage>
        <taxon>Bacteria</taxon>
        <taxon>Pseudomonadati</taxon>
        <taxon>Pseudomonadota</taxon>
        <taxon>Gammaproteobacteria</taxon>
        <taxon>Vibrionales</taxon>
        <taxon>Vibrionaceae</taxon>
        <taxon>Vibrio</taxon>
    </lineage>
</organism>
<dbReference type="OrthoDB" id="9802424at2"/>
<dbReference type="InterPro" id="IPR002641">
    <property type="entry name" value="PNPLA_dom"/>
</dbReference>
<evidence type="ECO:0000256" key="3">
    <source>
        <dbReference type="ARBA" id="ARBA00023098"/>
    </source>
</evidence>
<evidence type="ECO:0000313" key="6">
    <source>
        <dbReference type="EMBL" id="KOO03544.1"/>
    </source>
</evidence>
<feature type="active site" description="Nucleophile" evidence="4">
    <location>
        <position position="38"/>
    </location>
</feature>
<dbReference type="STRING" id="693.AKJ17_09355"/>
<dbReference type="PATRIC" id="fig|693.5.peg.1914"/>
<dbReference type="Gene3D" id="3.40.1090.10">
    <property type="entry name" value="Cytosolic phospholipase A2 catalytic domain"/>
    <property type="match status" value="1"/>
</dbReference>
<dbReference type="Pfam" id="PF19890">
    <property type="entry name" value="DUF6363"/>
    <property type="match status" value="1"/>
</dbReference>
<dbReference type="InterPro" id="IPR037483">
    <property type="entry name" value="YjjU-like"/>
</dbReference>
<evidence type="ECO:0000256" key="4">
    <source>
        <dbReference type="PROSITE-ProRule" id="PRU01161"/>
    </source>
</evidence>
<feature type="active site" description="Proton acceptor" evidence="4">
    <location>
        <position position="156"/>
    </location>
</feature>
<dbReference type="InterPro" id="IPR016035">
    <property type="entry name" value="Acyl_Trfase/lysoPLipase"/>
</dbReference>
<dbReference type="Pfam" id="PF01734">
    <property type="entry name" value="Patatin"/>
    <property type="match status" value="1"/>
</dbReference>
<dbReference type="AlphaFoldDB" id="A0A0M0HNB6"/>
<dbReference type="PROSITE" id="PS51635">
    <property type="entry name" value="PNPLA"/>
    <property type="match status" value="1"/>
</dbReference>
<comment type="caution">
    <text evidence="4">Lacks conserved residue(s) required for the propagation of feature annotation.</text>
</comment>
<dbReference type="InterPro" id="IPR045943">
    <property type="entry name" value="DUF6363"/>
</dbReference>
<dbReference type="InterPro" id="IPR050301">
    <property type="entry name" value="NTE"/>
</dbReference>